<feature type="compositionally biased region" description="Polar residues" evidence="1">
    <location>
        <begin position="40"/>
        <end position="59"/>
    </location>
</feature>
<evidence type="ECO:0000313" key="4">
    <source>
        <dbReference type="Proteomes" id="UP001150217"/>
    </source>
</evidence>
<dbReference type="Pfam" id="PF20149">
    <property type="entry name" value="DUF6532"/>
    <property type="match status" value="1"/>
</dbReference>
<organism evidence="3 4">
    <name type="scientific">Lentinula lateritia</name>
    <dbReference type="NCBI Taxonomy" id="40482"/>
    <lineage>
        <taxon>Eukaryota</taxon>
        <taxon>Fungi</taxon>
        <taxon>Dikarya</taxon>
        <taxon>Basidiomycota</taxon>
        <taxon>Agaricomycotina</taxon>
        <taxon>Agaricomycetes</taxon>
        <taxon>Agaricomycetidae</taxon>
        <taxon>Agaricales</taxon>
        <taxon>Marasmiineae</taxon>
        <taxon>Omphalotaceae</taxon>
        <taxon>Lentinula</taxon>
    </lineage>
</organism>
<evidence type="ECO:0000256" key="1">
    <source>
        <dbReference type="SAM" id="MobiDB-lite"/>
    </source>
</evidence>
<sequence length="650" mass="71217">MSRRRAAQQSVGNEPVSTNSINTPSNSNLRETRSQKRKSTATVADNSLNTEQNPSQQSTKRTRRQKKDSTLRSPLVAPTPQPSKRRKAHQTPASVQSQPEYASLALQCTPKTPTLNPRHHEMTNTPSNLGRSPALLTANTFKPTTAQGARLSMNTTRMARRGGPVLIPSDDEDADHPFSNQSQIRQEYKNAQEDNSNGESDPNLDFEDAEMLDRDFTVGTIGAALNQHGSDDIERSLSSFKGGDDVPNRTPVVTKKVQRMTAKLAGELPVVTPNHEETKPPASMPQSIEPTWLPHTSLVLKPSSDASWSHKLDLKSQNPQIRSVVKAATRQASLEVVINGSECPLHTAGLNAITLKALIMCADELGFDADLDISHRLEDGDHTTYVALRVIIERKTLKTGFSSVILAAFGLDYSEESIEEAKRLVANSDYIYQLLPSGDYDYSRPFSHNVIDKYLSAALFSSTKYSRLLTSKKATIFRSSFPQKPLELELPKAMVAMAACVIHSILQDHAKSVEENFPPTGLHSLWTTFIAVLTNLETASRVNYHKLMHKLYLKSTRFVAPTQHGLSQDQILQRINLAAFAANGGDDSDSSPSELEERHGILRNEQGIAASMSSSGADSNATFDGRDGTLSGEDDEPGVDGEGAEKNGKR</sequence>
<feature type="region of interest" description="Disordered" evidence="1">
    <location>
        <begin position="1"/>
        <end position="132"/>
    </location>
</feature>
<accession>A0ABQ8V095</accession>
<feature type="compositionally biased region" description="Polar residues" evidence="1">
    <location>
        <begin position="91"/>
        <end position="100"/>
    </location>
</feature>
<feature type="domain" description="DUF6532" evidence="2">
    <location>
        <begin position="383"/>
        <end position="534"/>
    </location>
</feature>
<feature type="region of interest" description="Disordered" evidence="1">
    <location>
        <begin position="583"/>
        <end position="650"/>
    </location>
</feature>
<reference evidence="3" key="1">
    <citation type="submission" date="2022-08" db="EMBL/GenBank/DDBJ databases">
        <title>A Global Phylogenomic Analysis of the Shiitake Genus Lentinula.</title>
        <authorList>
            <consortium name="DOE Joint Genome Institute"/>
            <person name="Sierra-Patev S."/>
            <person name="Min B."/>
            <person name="Naranjo-Ortiz M."/>
            <person name="Looney B."/>
            <person name="Konkel Z."/>
            <person name="Slot J.C."/>
            <person name="Sakamoto Y."/>
            <person name="Steenwyk J.L."/>
            <person name="Rokas A."/>
            <person name="Carro J."/>
            <person name="Camarero S."/>
            <person name="Ferreira P."/>
            <person name="Molpeceres G."/>
            <person name="Ruiz-Duenas F.J."/>
            <person name="Serrano A."/>
            <person name="Henrissat B."/>
            <person name="Drula E."/>
            <person name="Hughes K.W."/>
            <person name="Mata J.L."/>
            <person name="Ishikawa N.K."/>
            <person name="Vargas-Isla R."/>
            <person name="Ushijima S."/>
            <person name="Smith C.A."/>
            <person name="Ahrendt S."/>
            <person name="Andreopoulos W."/>
            <person name="He G."/>
            <person name="Labutti K."/>
            <person name="Lipzen A."/>
            <person name="Ng V."/>
            <person name="Riley R."/>
            <person name="Sandor L."/>
            <person name="Barry K."/>
            <person name="Martinez A.T."/>
            <person name="Xiao Y."/>
            <person name="Gibbons J.G."/>
            <person name="Terashima K."/>
            <person name="Grigoriev I.V."/>
            <person name="Hibbett D.S."/>
        </authorList>
    </citation>
    <scope>NUCLEOTIDE SEQUENCE</scope>
    <source>
        <strain evidence="3">RHP3577 ss4</strain>
    </source>
</reference>
<dbReference type="InterPro" id="IPR045341">
    <property type="entry name" value="DUF6532"/>
</dbReference>
<gene>
    <name evidence="3" type="ORF">C8R41DRAFT_932648</name>
</gene>
<keyword evidence="4" id="KW-1185">Reference proteome</keyword>
<protein>
    <recommendedName>
        <fullName evidence="2">DUF6532 domain-containing protein</fullName>
    </recommendedName>
</protein>
<proteinExistence type="predicted"/>
<dbReference type="EMBL" id="JANVFT010000116">
    <property type="protein sequence ID" value="KAJ4466336.1"/>
    <property type="molecule type" value="Genomic_DNA"/>
</dbReference>
<name>A0ABQ8V095_9AGAR</name>
<feature type="compositionally biased region" description="Polar residues" evidence="1">
    <location>
        <begin position="611"/>
        <end position="622"/>
    </location>
</feature>
<dbReference type="Proteomes" id="UP001150217">
    <property type="component" value="Unassembled WGS sequence"/>
</dbReference>
<feature type="compositionally biased region" description="Polar residues" evidence="1">
    <location>
        <begin position="7"/>
        <end position="16"/>
    </location>
</feature>
<comment type="caution">
    <text evidence="3">The sequence shown here is derived from an EMBL/GenBank/DDBJ whole genome shotgun (WGS) entry which is preliminary data.</text>
</comment>
<evidence type="ECO:0000313" key="3">
    <source>
        <dbReference type="EMBL" id="KAJ4466336.1"/>
    </source>
</evidence>
<evidence type="ECO:0000259" key="2">
    <source>
        <dbReference type="Pfam" id="PF20149"/>
    </source>
</evidence>
<feature type="compositionally biased region" description="Low complexity" evidence="1">
    <location>
        <begin position="17"/>
        <end position="28"/>
    </location>
</feature>